<evidence type="ECO:0000256" key="10">
    <source>
        <dbReference type="ARBA" id="ARBA00022946"/>
    </source>
</evidence>
<dbReference type="SMART" id="SM01219">
    <property type="entry name" value="Frataxin_Cyay"/>
    <property type="match status" value="1"/>
</dbReference>
<evidence type="ECO:0000256" key="1">
    <source>
        <dbReference type="ARBA" id="ARBA00004173"/>
    </source>
</evidence>
<feature type="compositionally biased region" description="Low complexity" evidence="17">
    <location>
        <begin position="316"/>
        <end position="330"/>
    </location>
</feature>
<evidence type="ECO:0000256" key="9">
    <source>
        <dbReference type="ARBA" id="ARBA00022553"/>
    </source>
</evidence>
<dbReference type="CDD" id="cd14277">
    <property type="entry name" value="UBA_UBP2_like"/>
    <property type="match status" value="1"/>
</dbReference>
<dbReference type="SUPFAM" id="SSF55387">
    <property type="entry name" value="Frataxin/Nqo15-like"/>
    <property type="match status" value="1"/>
</dbReference>
<evidence type="ECO:0000256" key="6">
    <source>
        <dbReference type="ARBA" id="ARBA00022448"/>
    </source>
</evidence>
<sequence length="1192" mass="127906">MKGGTTTVPTSQSKHTDGLNTKKPTAEQIRYAQLLSTEDSKVVRDKIKQVSDVTGCSFDVVSIALHDCNFDTEATINALLEGSQDQSEWVMRKNKKKKSQTPVSQGIDTIIPTSQTTTPTTTAPVSTKPATQRPPRGKGRNRQSGEQNNSSDKDNKSEGAIHNNNRHHGESGRGRGSREDRWNDRKPGGRGGPPRRGGRGGGRPGRSFQSRGRDRSNRYGGGNRNASNSTAANGPTVNGTEMWGENEDHLSKEKDTEQAEEVSPLTTEEWEVEEWNPVEQTTTSNTNDTLFNNTSSSHSWPANADSSVVSWDVDRPTVPSSTGPTVPTSDSRQKAPESTAPFTPESVDMAIIHSKLATNQPTGKDQFSAVDFSMPRIPLPGEFRNLHNSHDTISKLLDKVVLSSSVGVVPQSSSTTIQAQPQRQPRTSRPKKSQKSQIPLQAVEMPGTMVDNLDVQFGNLEFGGDSVSSPRKKEEFPASLPIVGDTKSDEQSSSSSSESSSPPLEPQRTVTSLPSASITKPITIATSASASSSVTTLEESSPRHFQHPSPRSQQQALVSQVTKQITPEPIPLPPQLDSRDSVISSKPPLSDDQQKSSPSLQSSAIPSPSLSGANLTQTGSSSPLRPGLSSSIQKDITLETRPYQKHHVTQPTVPSTKDKLGTSSLTSSAVSTAVQRNDLSSVEPLQPPPGVPVPPSVNQSTASTSSGFTTVTMSGTGKPVSHTTKPSLPPGVLPLNTLYGMQQGLIHAYPLPYGYEDLQRLQMSQYYDMPAFQAAGRDGLSTTFHGDQKFGRTDTSSPVPSSLNQAVTLPQPHLQQQAFINATTMPHPYGYGGLAFYPGAGMMAGGFPAYTAPMYQMPTKTHGNASQYQSGYTSGYDDLGQTHDFGKSGYHTSVSPSQSKSNSGPAVSSASDLSGASYKPQVGKFNDNKPFMGGTPPPPALNLSMTGQHGPLGSYPHTGHPFMSMMTPVQQHHPPSHYHHHMPHHMETGQPGSSQRGSQGQGPKQGQNKGHQGGYQGSGTVAFYSVVSSRSSLILSASRRSHVGLLSKRLQLDQRRIPLTRAFSTESTLDELSYHSIADETLDAIAELFDDLGESPSSPADYDVQMSDGVLTVNLGAGRGTYVINKQSPNKQIWLSSPTSGPKRYDFKDGSWIYTHDGVYLHDLLSSEISAALGHEVDFTSLTYGGADGKLS</sequence>
<accession>A0A3M6TVP1</accession>
<keyword evidence="13" id="KW-0406">Ion transport</keyword>
<dbReference type="STRING" id="46731.A0A3M6TVP1"/>
<evidence type="ECO:0000256" key="4">
    <source>
        <dbReference type="ARBA" id="ARBA00013107"/>
    </source>
</evidence>
<dbReference type="GO" id="GO:0005634">
    <property type="term" value="C:nucleus"/>
    <property type="evidence" value="ECO:0007669"/>
    <property type="project" value="TreeGrafter"/>
</dbReference>
<comment type="similarity">
    <text evidence="3">Belongs to the frataxin family.</text>
</comment>
<dbReference type="Pfam" id="PF01491">
    <property type="entry name" value="Frataxin_Cyay"/>
    <property type="match status" value="1"/>
</dbReference>
<dbReference type="InterPro" id="IPR036524">
    <property type="entry name" value="Frataxin/CyaY_sf"/>
</dbReference>
<keyword evidence="10" id="KW-0809">Transit peptide</keyword>
<dbReference type="PANTHER" id="PTHR16308">
    <property type="entry name" value="UBIQUITIN ASSOCIATED PROTEIN 2-LIKE/LINGERER"/>
    <property type="match status" value="1"/>
</dbReference>
<dbReference type="SUPFAM" id="SSF46934">
    <property type="entry name" value="UBA-like"/>
    <property type="match status" value="1"/>
</dbReference>
<name>A0A3M6TVP1_POCDA</name>
<feature type="region of interest" description="Disordered" evidence="17">
    <location>
        <begin position="85"/>
        <end position="343"/>
    </location>
</feature>
<dbReference type="NCBIfam" id="TIGR03422">
    <property type="entry name" value="mito_frataxin"/>
    <property type="match status" value="1"/>
</dbReference>
<proteinExistence type="inferred from homology"/>
<dbReference type="Proteomes" id="UP000275408">
    <property type="component" value="Unassembled WGS sequence"/>
</dbReference>
<keyword evidence="5" id="KW-0409">Iron storage</keyword>
<feature type="compositionally biased region" description="Pro residues" evidence="17">
    <location>
        <begin position="685"/>
        <end position="695"/>
    </location>
</feature>
<comment type="subcellular location">
    <subcellularLocation>
        <location evidence="2">Cytoplasm</location>
    </subcellularLocation>
    <subcellularLocation>
        <location evidence="1">Mitochondrion</location>
    </subcellularLocation>
</comment>
<evidence type="ECO:0000256" key="16">
    <source>
        <dbReference type="ARBA" id="ARBA00047990"/>
    </source>
</evidence>
<keyword evidence="7" id="KW-0963">Cytoplasm</keyword>
<evidence type="ECO:0000256" key="14">
    <source>
        <dbReference type="ARBA" id="ARBA00023128"/>
    </source>
</evidence>
<dbReference type="GO" id="GO:0005739">
    <property type="term" value="C:mitochondrion"/>
    <property type="evidence" value="ECO:0007669"/>
    <property type="project" value="UniProtKB-SubCell"/>
</dbReference>
<feature type="compositionally biased region" description="Low complexity" evidence="17">
    <location>
        <begin position="492"/>
        <end position="501"/>
    </location>
</feature>
<dbReference type="GO" id="GO:0004322">
    <property type="term" value="F:ferroxidase activity"/>
    <property type="evidence" value="ECO:0007669"/>
    <property type="project" value="UniProtKB-EC"/>
</dbReference>
<evidence type="ECO:0000256" key="5">
    <source>
        <dbReference type="ARBA" id="ARBA00022434"/>
    </source>
</evidence>
<feature type="compositionally biased region" description="Polar residues" evidence="17">
    <location>
        <begin position="280"/>
        <end position="309"/>
    </location>
</feature>
<feature type="compositionally biased region" description="Low complexity" evidence="17">
    <location>
        <begin position="109"/>
        <end position="131"/>
    </location>
</feature>
<feature type="compositionally biased region" description="Low complexity" evidence="17">
    <location>
        <begin position="515"/>
        <end position="539"/>
    </location>
</feature>
<comment type="caution">
    <text evidence="18">The sequence shown here is derived from an EMBL/GenBank/DDBJ whole genome shotgun (WGS) entry which is preliminary data.</text>
</comment>
<dbReference type="AlphaFoldDB" id="A0A3M6TVP1"/>
<feature type="compositionally biased region" description="Low complexity" evidence="17">
    <location>
        <begin position="662"/>
        <end position="674"/>
    </location>
</feature>
<evidence type="ECO:0000256" key="8">
    <source>
        <dbReference type="ARBA" id="ARBA00022496"/>
    </source>
</evidence>
<organism evidence="18 19">
    <name type="scientific">Pocillopora damicornis</name>
    <name type="common">Cauliflower coral</name>
    <name type="synonym">Millepora damicornis</name>
    <dbReference type="NCBI Taxonomy" id="46731"/>
    <lineage>
        <taxon>Eukaryota</taxon>
        <taxon>Metazoa</taxon>
        <taxon>Cnidaria</taxon>
        <taxon>Anthozoa</taxon>
        <taxon>Hexacorallia</taxon>
        <taxon>Scleractinia</taxon>
        <taxon>Astrocoeniina</taxon>
        <taxon>Pocilloporidae</taxon>
        <taxon>Pocillopora</taxon>
    </lineage>
</organism>
<feature type="region of interest" description="Disordered" evidence="17">
    <location>
        <begin position="860"/>
        <end position="1016"/>
    </location>
</feature>
<dbReference type="InterPro" id="IPR051833">
    <property type="entry name" value="TC-DDR_regulator"/>
</dbReference>
<dbReference type="NCBIfam" id="TIGR03421">
    <property type="entry name" value="FeS_CyaY"/>
    <property type="match status" value="1"/>
</dbReference>
<evidence type="ECO:0000256" key="17">
    <source>
        <dbReference type="SAM" id="MobiDB-lite"/>
    </source>
</evidence>
<dbReference type="Pfam" id="PF12478">
    <property type="entry name" value="UBAP2-Lig"/>
    <property type="match status" value="1"/>
</dbReference>
<dbReference type="PROSITE" id="PS50810">
    <property type="entry name" value="FRATAXIN_2"/>
    <property type="match status" value="1"/>
</dbReference>
<keyword evidence="8" id="KW-0410">Iron transport</keyword>
<dbReference type="CDD" id="cd00503">
    <property type="entry name" value="Frataxin"/>
    <property type="match status" value="1"/>
</dbReference>
<dbReference type="GO" id="GO:0006783">
    <property type="term" value="P:heme biosynthetic process"/>
    <property type="evidence" value="ECO:0007669"/>
    <property type="project" value="UniProtKB-KW"/>
</dbReference>
<keyword evidence="14" id="KW-0496">Mitochondrion</keyword>
<feature type="region of interest" description="Disordered" evidence="17">
    <location>
        <begin position="407"/>
        <end position="441"/>
    </location>
</feature>
<dbReference type="GO" id="GO:0006879">
    <property type="term" value="P:intracellular iron ion homeostasis"/>
    <property type="evidence" value="ECO:0007669"/>
    <property type="project" value="UniProtKB-KW"/>
</dbReference>
<dbReference type="GO" id="GO:0008199">
    <property type="term" value="F:ferric iron binding"/>
    <property type="evidence" value="ECO:0007669"/>
    <property type="project" value="InterPro"/>
</dbReference>
<dbReference type="PRINTS" id="PR00904">
    <property type="entry name" value="FRATAXIN"/>
</dbReference>
<feature type="compositionally biased region" description="Basic and acidic residues" evidence="17">
    <location>
        <begin position="167"/>
        <end position="187"/>
    </location>
</feature>
<feature type="region of interest" description="Disordered" evidence="17">
    <location>
        <begin position="1"/>
        <end position="25"/>
    </location>
</feature>
<protein>
    <recommendedName>
        <fullName evidence="4">ferroxidase</fullName>
        <ecNumber evidence="4">1.16.3.1</ecNumber>
    </recommendedName>
</protein>
<reference evidence="18 19" key="1">
    <citation type="journal article" date="2018" name="Sci. Rep.">
        <title>Comparative analysis of the Pocillopora damicornis genome highlights role of immune system in coral evolution.</title>
        <authorList>
            <person name="Cunning R."/>
            <person name="Bay R.A."/>
            <person name="Gillette P."/>
            <person name="Baker A.C."/>
            <person name="Traylor-Knowles N."/>
        </authorList>
    </citation>
    <scope>NUCLEOTIDE SEQUENCE [LARGE SCALE GENOMIC DNA]</scope>
    <source>
        <strain evidence="18">RSMAS</strain>
        <tissue evidence="18">Whole animal</tissue>
    </source>
</reference>
<dbReference type="EC" id="1.16.3.1" evidence="4"/>
<evidence type="ECO:0000256" key="7">
    <source>
        <dbReference type="ARBA" id="ARBA00022490"/>
    </source>
</evidence>
<evidence type="ECO:0000256" key="11">
    <source>
        <dbReference type="ARBA" id="ARBA00023002"/>
    </source>
</evidence>
<dbReference type="EMBL" id="RCHS01002836">
    <property type="protein sequence ID" value="RMX45349.1"/>
    <property type="molecule type" value="Genomic_DNA"/>
</dbReference>
<keyword evidence="9" id="KW-0597">Phosphoprotein</keyword>
<dbReference type="Gene3D" id="3.30.920.10">
    <property type="entry name" value="Frataxin/CyaY"/>
    <property type="match status" value="1"/>
</dbReference>
<dbReference type="InterPro" id="IPR020895">
    <property type="entry name" value="Frataxin_CS"/>
</dbReference>
<evidence type="ECO:0000313" key="18">
    <source>
        <dbReference type="EMBL" id="RMX45349.1"/>
    </source>
</evidence>
<feature type="compositionally biased region" description="Low complexity" evidence="17">
    <location>
        <begin position="989"/>
        <end position="1010"/>
    </location>
</feature>
<evidence type="ECO:0000256" key="3">
    <source>
        <dbReference type="ARBA" id="ARBA00008183"/>
    </source>
</evidence>
<dbReference type="InterPro" id="IPR022166">
    <property type="entry name" value="UBAP2/Lig"/>
</dbReference>
<dbReference type="GO" id="GO:0016226">
    <property type="term" value="P:iron-sulfur cluster assembly"/>
    <property type="evidence" value="ECO:0007669"/>
    <property type="project" value="InterPro"/>
</dbReference>
<feature type="compositionally biased region" description="Polar residues" evidence="17">
    <location>
        <begin position="860"/>
        <end position="873"/>
    </location>
</feature>
<dbReference type="GO" id="GO:0006826">
    <property type="term" value="P:iron ion transport"/>
    <property type="evidence" value="ECO:0007669"/>
    <property type="project" value="UniProtKB-KW"/>
</dbReference>
<evidence type="ECO:0000256" key="15">
    <source>
        <dbReference type="ARBA" id="ARBA00023133"/>
    </source>
</evidence>
<evidence type="ECO:0000256" key="12">
    <source>
        <dbReference type="ARBA" id="ARBA00023004"/>
    </source>
</evidence>
<feature type="compositionally biased region" description="Low complexity" evidence="17">
    <location>
        <begin position="619"/>
        <end position="631"/>
    </location>
</feature>
<feature type="compositionally biased region" description="Polar residues" evidence="17">
    <location>
        <begin position="549"/>
        <end position="565"/>
    </location>
</feature>
<keyword evidence="12" id="KW-0408">Iron</keyword>
<dbReference type="PANTHER" id="PTHR16308:SF13">
    <property type="entry name" value="PROTEIN LINGERER"/>
    <property type="match status" value="1"/>
</dbReference>
<keyword evidence="11" id="KW-0560">Oxidoreductase</keyword>
<gene>
    <name evidence="18" type="ORF">pdam_00000791</name>
</gene>
<dbReference type="InterPro" id="IPR017789">
    <property type="entry name" value="Frataxin"/>
</dbReference>
<feature type="compositionally biased region" description="Polar residues" evidence="17">
    <location>
        <begin position="890"/>
        <end position="914"/>
    </location>
</feature>
<keyword evidence="15" id="KW-0350">Heme biosynthesis</keyword>
<feature type="compositionally biased region" description="Basic and acidic residues" evidence="17">
    <location>
        <begin position="246"/>
        <end position="257"/>
    </location>
</feature>
<feature type="compositionally biased region" description="Polar residues" evidence="17">
    <location>
        <begin position="224"/>
        <end position="239"/>
    </location>
</feature>
<evidence type="ECO:0000256" key="2">
    <source>
        <dbReference type="ARBA" id="ARBA00004496"/>
    </source>
</evidence>
<keyword evidence="6" id="KW-0813">Transport</keyword>
<evidence type="ECO:0000256" key="13">
    <source>
        <dbReference type="ARBA" id="ARBA00023065"/>
    </source>
</evidence>
<keyword evidence="19" id="KW-1185">Reference proteome</keyword>
<feature type="compositionally biased region" description="Basic residues" evidence="17">
    <location>
        <begin position="974"/>
        <end position="983"/>
    </location>
</feature>
<evidence type="ECO:0000313" key="19">
    <source>
        <dbReference type="Proteomes" id="UP000275408"/>
    </source>
</evidence>
<feature type="compositionally biased region" description="Polar residues" evidence="17">
    <location>
        <begin position="415"/>
        <end position="425"/>
    </location>
</feature>
<feature type="compositionally biased region" description="Gly residues" evidence="17">
    <location>
        <begin position="189"/>
        <end position="204"/>
    </location>
</feature>
<feature type="compositionally biased region" description="Polar residues" evidence="17">
    <location>
        <begin position="1"/>
        <end position="23"/>
    </location>
</feature>
<dbReference type="Gene3D" id="1.10.8.10">
    <property type="entry name" value="DNA helicase RuvA subunit, C-terminal domain"/>
    <property type="match status" value="1"/>
</dbReference>
<dbReference type="InterPro" id="IPR002908">
    <property type="entry name" value="Frataxin/CyaY"/>
</dbReference>
<dbReference type="InterPro" id="IPR009060">
    <property type="entry name" value="UBA-like_sf"/>
</dbReference>
<comment type="catalytic activity">
    <reaction evidence="16">
        <text>4 Fe(2+) + O2 + 4 H(+) = 4 Fe(3+) + 2 H2O</text>
        <dbReference type="Rhea" id="RHEA:11148"/>
        <dbReference type="ChEBI" id="CHEBI:15377"/>
        <dbReference type="ChEBI" id="CHEBI:15378"/>
        <dbReference type="ChEBI" id="CHEBI:15379"/>
        <dbReference type="ChEBI" id="CHEBI:29033"/>
        <dbReference type="ChEBI" id="CHEBI:29034"/>
        <dbReference type="EC" id="1.16.3.1"/>
    </reaction>
</comment>
<dbReference type="OrthoDB" id="5918007at2759"/>
<feature type="compositionally biased region" description="Low complexity" evidence="17">
    <location>
        <begin position="587"/>
        <end position="611"/>
    </location>
</feature>
<feature type="region of interest" description="Disordered" evidence="17">
    <location>
        <begin position="462"/>
        <end position="707"/>
    </location>
</feature>
<feature type="compositionally biased region" description="Polar residues" evidence="17">
    <location>
        <begin position="698"/>
        <end position="707"/>
    </location>
</feature>
<dbReference type="FunFam" id="3.30.920.10:FF:000002">
    <property type="entry name" value="Frataxin, mitochondrial"/>
    <property type="match status" value="1"/>
</dbReference>
<dbReference type="PROSITE" id="PS01344">
    <property type="entry name" value="FRATAXIN_1"/>
    <property type="match status" value="1"/>
</dbReference>